<proteinExistence type="predicted"/>
<gene>
    <name evidence="1" type="ORF">SAMN06295964_1629</name>
</gene>
<accession>A0A1T4YZP1</accession>
<keyword evidence="2" id="KW-1185">Reference proteome</keyword>
<dbReference type="STRING" id="1736691.SAMN06295964_1629"/>
<organism evidence="1 2">
    <name type="scientific">Aeromicrobium choanae</name>
    <dbReference type="NCBI Taxonomy" id="1736691"/>
    <lineage>
        <taxon>Bacteria</taxon>
        <taxon>Bacillati</taxon>
        <taxon>Actinomycetota</taxon>
        <taxon>Actinomycetes</taxon>
        <taxon>Propionibacteriales</taxon>
        <taxon>Nocardioidaceae</taxon>
        <taxon>Aeromicrobium</taxon>
    </lineage>
</organism>
<dbReference type="Pfam" id="PF09619">
    <property type="entry name" value="YscW"/>
    <property type="match status" value="1"/>
</dbReference>
<evidence type="ECO:0000313" key="1">
    <source>
        <dbReference type="EMBL" id="SKB07277.1"/>
    </source>
</evidence>
<sequence>MATCLPDYPDVMSMLTVSGSLSVREKIAFPPGGVATVKVVDADGEVLAATALPADGVPVEFSLDIDEQLVTSELFVWAFLRNEVGGWGTLELVPADLGTVDLTRIGD</sequence>
<evidence type="ECO:0000313" key="2">
    <source>
        <dbReference type="Proteomes" id="UP000191040"/>
    </source>
</evidence>
<dbReference type="Proteomes" id="UP000191040">
    <property type="component" value="Chromosome I"/>
</dbReference>
<dbReference type="EMBL" id="LT796768">
    <property type="protein sequence ID" value="SKB07277.1"/>
    <property type="molecule type" value="Genomic_DNA"/>
</dbReference>
<keyword evidence="1" id="KW-0449">Lipoprotein</keyword>
<name>A0A1T4YZP1_9ACTN</name>
<dbReference type="AlphaFoldDB" id="A0A1T4YZP1"/>
<reference evidence="2" key="1">
    <citation type="submission" date="2017-02" db="EMBL/GenBank/DDBJ databases">
        <authorList>
            <person name="Varghese N."/>
            <person name="Submissions S."/>
        </authorList>
    </citation>
    <scope>NUCLEOTIDE SEQUENCE [LARGE SCALE GENOMIC DNA]</scope>
    <source>
        <strain evidence="2">9H-4</strain>
    </source>
</reference>
<dbReference type="InterPro" id="IPR039366">
    <property type="entry name" value="Pilotin"/>
</dbReference>
<protein>
    <submittedName>
        <fullName evidence="1">Type III secretion system lipoprotein chaperone (YscW)</fullName>
    </submittedName>
</protein>